<feature type="region of interest" description="Disordered" evidence="1">
    <location>
        <begin position="81"/>
        <end position="111"/>
    </location>
</feature>
<evidence type="ECO:0000256" key="1">
    <source>
        <dbReference type="SAM" id="MobiDB-lite"/>
    </source>
</evidence>
<evidence type="ECO:0000313" key="3">
    <source>
        <dbReference type="Proteomes" id="UP000324233"/>
    </source>
</evidence>
<gene>
    <name evidence="2" type="ORF">OJF2_55450</name>
</gene>
<evidence type="ECO:0008006" key="4">
    <source>
        <dbReference type="Google" id="ProtNLM"/>
    </source>
</evidence>
<evidence type="ECO:0000313" key="2">
    <source>
        <dbReference type="EMBL" id="QEH36960.1"/>
    </source>
</evidence>
<dbReference type="Proteomes" id="UP000324233">
    <property type="component" value="Chromosome"/>
</dbReference>
<sequence>MVWTAEVLDISQSGMSLLCVQMPPGNRGLWVATAGSAAAWSKVILKSFSQPHPGRFVLRLAFAEGCPYDLFRIAVVQPARQSSPVGGEAATGRSQSMGGELLGPNGSVTGA</sequence>
<dbReference type="KEGG" id="agv:OJF2_55450"/>
<dbReference type="RefSeq" id="WP_148596583.1">
    <property type="nucleotide sequence ID" value="NZ_CP042997.1"/>
</dbReference>
<organism evidence="2 3">
    <name type="scientific">Aquisphaera giovannonii</name>
    <dbReference type="NCBI Taxonomy" id="406548"/>
    <lineage>
        <taxon>Bacteria</taxon>
        <taxon>Pseudomonadati</taxon>
        <taxon>Planctomycetota</taxon>
        <taxon>Planctomycetia</taxon>
        <taxon>Isosphaerales</taxon>
        <taxon>Isosphaeraceae</taxon>
        <taxon>Aquisphaera</taxon>
    </lineage>
</organism>
<reference evidence="2 3" key="1">
    <citation type="submission" date="2019-08" db="EMBL/GenBank/DDBJ databases">
        <title>Deep-cultivation of Planctomycetes and their phenomic and genomic characterization uncovers novel biology.</title>
        <authorList>
            <person name="Wiegand S."/>
            <person name="Jogler M."/>
            <person name="Boedeker C."/>
            <person name="Pinto D."/>
            <person name="Vollmers J."/>
            <person name="Rivas-Marin E."/>
            <person name="Kohn T."/>
            <person name="Peeters S.H."/>
            <person name="Heuer A."/>
            <person name="Rast P."/>
            <person name="Oberbeckmann S."/>
            <person name="Bunk B."/>
            <person name="Jeske O."/>
            <person name="Meyerdierks A."/>
            <person name="Storesund J.E."/>
            <person name="Kallscheuer N."/>
            <person name="Luecker S."/>
            <person name="Lage O.M."/>
            <person name="Pohl T."/>
            <person name="Merkel B.J."/>
            <person name="Hornburger P."/>
            <person name="Mueller R.-W."/>
            <person name="Bruemmer F."/>
            <person name="Labrenz M."/>
            <person name="Spormann A.M."/>
            <person name="Op den Camp H."/>
            <person name="Overmann J."/>
            <person name="Amann R."/>
            <person name="Jetten M.S.M."/>
            <person name="Mascher T."/>
            <person name="Medema M.H."/>
            <person name="Devos D.P."/>
            <person name="Kaster A.-K."/>
            <person name="Ovreas L."/>
            <person name="Rohde M."/>
            <person name="Galperin M.Y."/>
            <person name="Jogler C."/>
        </authorList>
    </citation>
    <scope>NUCLEOTIDE SEQUENCE [LARGE SCALE GENOMIC DNA]</scope>
    <source>
        <strain evidence="2 3">OJF2</strain>
    </source>
</reference>
<name>A0A5B9WAP9_9BACT</name>
<proteinExistence type="predicted"/>
<accession>A0A5B9WAP9</accession>
<dbReference type="OrthoDB" id="9997837at2"/>
<protein>
    <recommendedName>
        <fullName evidence="4">PilZ domain-containing protein</fullName>
    </recommendedName>
</protein>
<keyword evidence="3" id="KW-1185">Reference proteome</keyword>
<dbReference type="EMBL" id="CP042997">
    <property type="protein sequence ID" value="QEH36960.1"/>
    <property type="molecule type" value="Genomic_DNA"/>
</dbReference>
<dbReference type="AlphaFoldDB" id="A0A5B9WAP9"/>